<dbReference type="PANTHER" id="PTHR43762">
    <property type="entry name" value="L-GULONOLACTONE OXIDASE"/>
    <property type="match status" value="1"/>
</dbReference>
<dbReference type="EMBL" id="CP022098">
    <property type="protein sequence ID" value="ATB43739.1"/>
    <property type="molecule type" value="Genomic_DNA"/>
</dbReference>
<reference evidence="2 3" key="1">
    <citation type="submission" date="2017-06" db="EMBL/GenBank/DDBJ databases">
        <title>Sequencing and comparative analysis of myxobacterial genomes.</title>
        <authorList>
            <person name="Rupp O."/>
            <person name="Goesmann A."/>
            <person name="Sogaard-Andersen L."/>
        </authorList>
    </citation>
    <scope>NUCLEOTIDE SEQUENCE [LARGE SCALE GENOMIC DNA]</scope>
    <source>
        <strain evidence="2 3">DSM 52655</strain>
    </source>
</reference>
<evidence type="ECO:0000313" key="3">
    <source>
        <dbReference type="Proteomes" id="UP000217257"/>
    </source>
</evidence>
<dbReference type="InterPro" id="IPR010031">
    <property type="entry name" value="FAD_lactone_oxidase-like"/>
</dbReference>
<dbReference type="KEGG" id="cfus:CYFUS_009219"/>
<organism evidence="2 3">
    <name type="scientific">Cystobacter fuscus</name>
    <dbReference type="NCBI Taxonomy" id="43"/>
    <lineage>
        <taxon>Bacteria</taxon>
        <taxon>Pseudomonadati</taxon>
        <taxon>Myxococcota</taxon>
        <taxon>Myxococcia</taxon>
        <taxon>Myxococcales</taxon>
        <taxon>Cystobacterineae</taxon>
        <taxon>Archangiaceae</taxon>
        <taxon>Cystobacter</taxon>
    </lineage>
</organism>
<accession>A0A250JIK9</accession>
<evidence type="ECO:0000259" key="1">
    <source>
        <dbReference type="PROSITE" id="PS51387"/>
    </source>
</evidence>
<dbReference type="Gene3D" id="3.30.465.10">
    <property type="match status" value="1"/>
</dbReference>
<gene>
    <name evidence="2" type="ORF">CYFUS_009219</name>
</gene>
<dbReference type="GO" id="GO:0071949">
    <property type="term" value="F:FAD binding"/>
    <property type="evidence" value="ECO:0007669"/>
    <property type="project" value="InterPro"/>
</dbReference>
<dbReference type="Pfam" id="PF01565">
    <property type="entry name" value="FAD_binding_4"/>
    <property type="match status" value="1"/>
</dbReference>
<dbReference type="PROSITE" id="PS51387">
    <property type="entry name" value="FAD_PCMH"/>
    <property type="match status" value="1"/>
</dbReference>
<sequence length="440" mass="49119">MKMAMEPKSWGRYPRVSGQKAHPVTWTSEPLPVPPEGGSLLPHGLGRSYGDSCLNAGGSLLTTERLDHFLGFDPATGVLRCESGVTLDGILRLVTNQGWFLPATPGTKFVTVGGAIANDVHGKNHVRVGTFGRHLRRFELVRSDGSRRVCSPEENRDWFEATIGGLGLTGLITWAELQLRRVSNPYMHQETIAFSNLEGFLKLTRESTRDFEYTVAWVDSLARGRHLGRGLFHRANHAPPQFTARQPSPPRLSGLAVPFDFPGLALNRVSVTAFNALHYRMRNQGLMHYEPYFFPLDSVHHWNRIYGSQGFVQFQCVVPPNDAGVAALKEILDRSAHSGMPSFLTVLKTYGDVPSPGWMSFPKAGYSLALDFANRGERTYQLVDELDRLTREAGGRVYPAKDSRMSPESFAAYYPERERFAQYVDPAFSSSFWRRVRGAG</sequence>
<dbReference type="InterPro" id="IPR016169">
    <property type="entry name" value="FAD-bd_PCMH_sub2"/>
</dbReference>
<dbReference type="InterPro" id="IPR036318">
    <property type="entry name" value="FAD-bd_PCMH-like_sf"/>
</dbReference>
<evidence type="ECO:0000313" key="2">
    <source>
        <dbReference type="EMBL" id="ATB43739.1"/>
    </source>
</evidence>
<dbReference type="GO" id="GO:0016899">
    <property type="term" value="F:oxidoreductase activity, acting on the CH-OH group of donors, oxygen as acceptor"/>
    <property type="evidence" value="ECO:0007669"/>
    <property type="project" value="InterPro"/>
</dbReference>
<name>A0A250JIK9_9BACT</name>
<dbReference type="InterPro" id="IPR006094">
    <property type="entry name" value="Oxid_FAD_bind_N"/>
</dbReference>
<feature type="domain" description="FAD-binding PCMH-type" evidence="1">
    <location>
        <begin position="3"/>
        <end position="182"/>
    </location>
</feature>
<dbReference type="AlphaFoldDB" id="A0A250JIK9"/>
<dbReference type="InterPro" id="IPR016166">
    <property type="entry name" value="FAD-bd_PCMH"/>
</dbReference>
<proteinExistence type="predicted"/>
<dbReference type="Proteomes" id="UP000217257">
    <property type="component" value="Chromosome"/>
</dbReference>
<dbReference type="SUPFAM" id="SSF56176">
    <property type="entry name" value="FAD-binding/transporter-associated domain-like"/>
    <property type="match status" value="1"/>
</dbReference>
<dbReference type="PANTHER" id="PTHR43762:SF1">
    <property type="entry name" value="D-ARABINONO-1,4-LACTONE OXIDASE"/>
    <property type="match status" value="1"/>
</dbReference>
<protein>
    <submittedName>
        <fullName evidence="2">Oxidoreductase</fullName>
    </submittedName>
</protein>